<organism evidence="4 5">
    <name type="scientific">Desulfomicrobium macestii</name>
    <dbReference type="NCBI Taxonomy" id="90731"/>
    <lineage>
        <taxon>Bacteria</taxon>
        <taxon>Pseudomonadati</taxon>
        <taxon>Thermodesulfobacteriota</taxon>
        <taxon>Desulfovibrionia</taxon>
        <taxon>Desulfovibrionales</taxon>
        <taxon>Desulfomicrobiaceae</taxon>
        <taxon>Desulfomicrobium</taxon>
    </lineage>
</organism>
<accession>A0ABR9H540</accession>
<feature type="region of interest" description="Disordered" evidence="2">
    <location>
        <begin position="125"/>
        <end position="148"/>
    </location>
</feature>
<gene>
    <name evidence="4" type="ORF">H4684_002284</name>
</gene>
<evidence type="ECO:0000313" key="4">
    <source>
        <dbReference type="EMBL" id="MBE1425627.1"/>
    </source>
</evidence>
<keyword evidence="5" id="KW-1185">Reference proteome</keyword>
<comment type="caution">
    <text evidence="4">The sequence shown here is derived from an EMBL/GenBank/DDBJ whole genome shotgun (WGS) entry which is preliminary data.</text>
</comment>
<sequence>MLGSLLPLAGRLLGSTWLWVAVLLLVSLGAGAALYVQDLRHEAEVSALGGELAAQEVQHAATRSELAESKRETAGLRVALDQARNATEALQDNVRAALVREAQARADAEARKAIISAMRTRERTEAEAREVVDDATRHSAATRLNRPW</sequence>
<evidence type="ECO:0000313" key="5">
    <source>
        <dbReference type="Proteomes" id="UP000639010"/>
    </source>
</evidence>
<dbReference type="RefSeq" id="WP_192623803.1">
    <property type="nucleotide sequence ID" value="NZ_JADBGG010000016.1"/>
</dbReference>
<feature type="compositionally biased region" description="Basic and acidic residues" evidence="2">
    <location>
        <begin position="125"/>
        <end position="137"/>
    </location>
</feature>
<protein>
    <submittedName>
        <fullName evidence="4">Nucleic acid-binding Zn-ribbon protein</fullName>
    </submittedName>
</protein>
<dbReference type="EMBL" id="JADBGG010000016">
    <property type="protein sequence ID" value="MBE1425627.1"/>
    <property type="molecule type" value="Genomic_DNA"/>
</dbReference>
<keyword evidence="3" id="KW-1133">Transmembrane helix</keyword>
<dbReference type="Proteomes" id="UP000639010">
    <property type="component" value="Unassembled WGS sequence"/>
</dbReference>
<keyword evidence="3" id="KW-0472">Membrane</keyword>
<evidence type="ECO:0000256" key="3">
    <source>
        <dbReference type="SAM" id="Phobius"/>
    </source>
</evidence>
<name>A0ABR9H540_9BACT</name>
<evidence type="ECO:0000256" key="1">
    <source>
        <dbReference type="SAM" id="Coils"/>
    </source>
</evidence>
<reference evidence="4 5" key="1">
    <citation type="submission" date="2020-10" db="EMBL/GenBank/DDBJ databases">
        <title>Genomic Encyclopedia of Type Strains, Phase IV (KMG-IV): sequencing the most valuable type-strain genomes for metagenomic binning, comparative biology and taxonomic classification.</title>
        <authorList>
            <person name="Goeker M."/>
        </authorList>
    </citation>
    <scope>NUCLEOTIDE SEQUENCE [LARGE SCALE GENOMIC DNA]</scope>
    <source>
        <strain evidence="4 5">DSM 4194</strain>
    </source>
</reference>
<keyword evidence="1" id="KW-0175">Coiled coil</keyword>
<evidence type="ECO:0000256" key="2">
    <source>
        <dbReference type="SAM" id="MobiDB-lite"/>
    </source>
</evidence>
<feature type="transmembrane region" description="Helical" evidence="3">
    <location>
        <begin position="16"/>
        <end position="36"/>
    </location>
</feature>
<proteinExistence type="predicted"/>
<keyword evidence="3" id="KW-0812">Transmembrane</keyword>
<feature type="coiled-coil region" evidence="1">
    <location>
        <begin position="52"/>
        <end position="100"/>
    </location>
</feature>